<dbReference type="InterPro" id="IPR024055">
    <property type="entry name" value="TIF2_asu_C"/>
</dbReference>
<evidence type="ECO:0000256" key="1">
    <source>
        <dbReference type="ARBA" id="ARBA00007223"/>
    </source>
</evidence>
<evidence type="ECO:0000256" key="2">
    <source>
        <dbReference type="ARBA" id="ARBA00022540"/>
    </source>
</evidence>
<dbReference type="PANTHER" id="PTHR10602">
    <property type="entry name" value="EUKARYOTIC TRANSLATION INITIATION FACTOR 2 SUBUNIT 1"/>
    <property type="match status" value="1"/>
</dbReference>
<dbReference type="SUPFAM" id="SSF50249">
    <property type="entry name" value="Nucleic acid-binding proteins"/>
    <property type="match status" value="1"/>
</dbReference>
<dbReference type="InterPro" id="IPR024054">
    <property type="entry name" value="TIF2_asu_middle_sf"/>
</dbReference>
<dbReference type="PROSITE" id="PS50126">
    <property type="entry name" value="S1"/>
    <property type="match status" value="1"/>
</dbReference>
<dbReference type="GO" id="GO:0003723">
    <property type="term" value="F:RNA binding"/>
    <property type="evidence" value="ECO:0007669"/>
    <property type="project" value="InterPro"/>
</dbReference>
<feature type="region of interest" description="Disordered" evidence="4">
    <location>
        <begin position="323"/>
        <end position="343"/>
    </location>
</feature>
<dbReference type="Gene3D" id="2.40.50.140">
    <property type="entry name" value="Nucleic acid-binding proteins"/>
    <property type="match status" value="1"/>
</dbReference>
<dbReference type="FunFam" id="3.30.70.1130:FF:000001">
    <property type="entry name" value="Eukaryotic translation initiation factor 2 subunit 1"/>
    <property type="match status" value="1"/>
</dbReference>
<accession>A0A7S2BW88</accession>
<gene>
    <name evidence="6" type="ORF">FPAR1323_LOCUS6842</name>
</gene>
<dbReference type="FunFam" id="2.40.50.140:FF:000015">
    <property type="entry name" value="Eukaryotic translation initiation factor 2 subunit alpha"/>
    <property type="match status" value="1"/>
</dbReference>
<organism evidence="6">
    <name type="scientific">Florenciella parvula</name>
    <dbReference type="NCBI Taxonomy" id="236787"/>
    <lineage>
        <taxon>Eukaryota</taxon>
        <taxon>Sar</taxon>
        <taxon>Stramenopiles</taxon>
        <taxon>Ochrophyta</taxon>
        <taxon>Dictyochophyceae</taxon>
        <taxon>Florenciellales</taxon>
        <taxon>Florenciella</taxon>
    </lineage>
</organism>
<protein>
    <recommendedName>
        <fullName evidence="5">S1 motif domain-containing protein</fullName>
    </recommendedName>
</protein>
<dbReference type="GO" id="GO:0043022">
    <property type="term" value="F:ribosome binding"/>
    <property type="evidence" value="ECO:0007669"/>
    <property type="project" value="TreeGrafter"/>
</dbReference>
<dbReference type="PANTHER" id="PTHR10602:SF0">
    <property type="entry name" value="EUKARYOTIC TRANSLATION INITIATION FACTOR 2 SUBUNIT 1"/>
    <property type="match status" value="1"/>
</dbReference>
<evidence type="ECO:0000256" key="4">
    <source>
        <dbReference type="SAM" id="MobiDB-lite"/>
    </source>
</evidence>
<feature type="compositionally biased region" description="Acidic residues" evidence="4">
    <location>
        <begin position="327"/>
        <end position="343"/>
    </location>
</feature>
<feature type="compositionally biased region" description="Basic and acidic residues" evidence="4">
    <location>
        <begin position="21"/>
        <end position="33"/>
    </location>
</feature>
<dbReference type="GO" id="GO:0003743">
    <property type="term" value="F:translation initiation factor activity"/>
    <property type="evidence" value="ECO:0007669"/>
    <property type="project" value="UniProtKB-KW"/>
</dbReference>
<dbReference type="InterPro" id="IPR044126">
    <property type="entry name" value="S1_IF2_alpha"/>
</dbReference>
<feature type="domain" description="S1 motif" evidence="5">
    <location>
        <begin position="54"/>
        <end position="125"/>
    </location>
</feature>
<evidence type="ECO:0000313" key="6">
    <source>
        <dbReference type="EMBL" id="CAD9408708.1"/>
    </source>
</evidence>
<evidence type="ECO:0000256" key="3">
    <source>
        <dbReference type="ARBA" id="ARBA00022917"/>
    </source>
</evidence>
<dbReference type="Pfam" id="PF00575">
    <property type="entry name" value="S1"/>
    <property type="match status" value="1"/>
</dbReference>
<dbReference type="AlphaFoldDB" id="A0A7S2BW88"/>
<comment type="similarity">
    <text evidence="1">Belongs to the eIF-2-alpha family.</text>
</comment>
<dbReference type="CDD" id="cd04452">
    <property type="entry name" value="S1_IF2_alpha"/>
    <property type="match status" value="1"/>
</dbReference>
<dbReference type="Pfam" id="PF07541">
    <property type="entry name" value="EIF_2_alpha"/>
    <property type="match status" value="1"/>
</dbReference>
<dbReference type="GO" id="GO:0033290">
    <property type="term" value="C:eukaryotic 48S preinitiation complex"/>
    <property type="evidence" value="ECO:0007669"/>
    <property type="project" value="TreeGrafter"/>
</dbReference>
<dbReference type="InterPro" id="IPR003029">
    <property type="entry name" value="S1_domain"/>
</dbReference>
<evidence type="ECO:0000259" key="5">
    <source>
        <dbReference type="PROSITE" id="PS50126"/>
    </source>
</evidence>
<keyword evidence="2" id="KW-0396">Initiation factor</keyword>
<keyword evidence="3" id="KW-0648">Protein biosynthesis</keyword>
<feature type="region of interest" description="Disordered" evidence="4">
    <location>
        <begin position="1"/>
        <end position="33"/>
    </location>
</feature>
<dbReference type="InterPro" id="IPR011488">
    <property type="entry name" value="TIF_2_asu"/>
</dbReference>
<dbReference type="SUPFAM" id="SSF116742">
    <property type="entry name" value="eIF2alpha middle domain-like"/>
    <property type="match status" value="1"/>
</dbReference>
<dbReference type="InterPro" id="IPR012340">
    <property type="entry name" value="NA-bd_OB-fold"/>
</dbReference>
<dbReference type="SUPFAM" id="SSF110993">
    <property type="entry name" value="eIF-2-alpha, C-terminal domain"/>
    <property type="match status" value="1"/>
</dbReference>
<dbReference type="Gene3D" id="1.10.150.190">
    <property type="entry name" value="Translation initiation factor 2, subunit 1, domain 2"/>
    <property type="match status" value="1"/>
</dbReference>
<dbReference type="Gene3D" id="3.30.70.1130">
    <property type="entry name" value="EIF_2_alpha"/>
    <property type="match status" value="1"/>
</dbReference>
<sequence length="343" mass="38905">MASMTAEVDEIEGDQAEDTTDLERERAEDEERYLRDPASKLQCRFYENQYPGIEEVVIVNVRTIAEMGAYVTLLEYDNIEGMILLSELSRRRIRSVNKLIRVNRNEVVMVLRVDREKGYIDLSKRRVDPEQITQCEEKYNKSKAVYRVLRQVAEKQGLILKELYRSVGWPLYKKYGHAYDAFKLCLTDQEDIFKDLPDLDPETVTVLTDYIKKRLAPQPVKIRADIEVTCFTYEGIDAVKESLLAGVALGTKDSPIKIKLIAPPMYVVTTSTLDKDLGIDALNKAIEVVTAKITEKGGKIDVKMAPKAVSQREEAELAKLMEQLAAEAEEEDGDEDEGDADLA</sequence>
<feature type="compositionally biased region" description="Acidic residues" evidence="4">
    <location>
        <begin position="7"/>
        <end position="20"/>
    </location>
</feature>
<reference evidence="6" key="1">
    <citation type="submission" date="2021-01" db="EMBL/GenBank/DDBJ databases">
        <authorList>
            <person name="Corre E."/>
            <person name="Pelletier E."/>
            <person name="Niang G."/>
            <person name="Scheremetjew M."/>
            <person name="Finn R."/>
            <person name="Kale V."/>
            <person name="Holt S."/>
            <person name="Cochrane G."/>
            <person name="Meng A."/>
            <person name="Brown T."/>
            <person name="Cohen L."/>
        </authorList>
    </citation>
    <scope>NUCLEOTIDE SEQUENCE</scope>
    <source>
        <strain evidence="6">RCC1693</strain>
    </source>
</reference>
<dbReference type="SMART" id="SM00316">
    <property type="entry name" value="S1"/>
    <property type="match status" value="1"/>
</dbReference>
<name>A0A7S2BW88_9STRA</name>
<dbReference type="GO" id="GO:0005850">
    <property type="term" value="C:eukaryotic translation initiation factor 2 complex"/>
    <property type="evidence" value="ECO:0007669"/>
    <property type="project" value="TreeGrafter"/>
</dbReference>
<proteinExistence type="inferred from homology"/>
<dbReference type="EMBL" id="HBGT01012752">
    <property type="protein sequence ID" value="CAD9408708.1"/>
    <property type="molecule type" value="Transcribed_RNA"/>
</dbReference>